<evidence type="ECO:0000259" key="2">
    <source>
        <dbReference type="Pfam" id="PF25213"/>
    </source>
</evidence>
<dbReference type="eggNOG" id="arCOG02808">
    <property type="taxonomic scope" value="Archaea"/>
</dbReference>
<dbReference type="EMBL" id="AOIO01000030">
    <property type="protein sequence ID" value="ELZ00390.1"/>
    <property type="molecule type" value="Genomic_DNA"/>
</dbReference>
<evidence type="ECO:0000313" key="3">
    <source>
        <dbReference type="EMBL" id="ELZ00390.1"/>
    </source>
</evidence>
<dbReference type="RefSeq" id="WP_006109461.1">
    <property type="nucleotide sequence ID" value="NZ_AOIO01000030.1"/>
</dbReference>
<dbReference type="InterPro" id="IPR036390">
    <property type="entry name" value="WH_DNA-bd_sf"/>
</dbReference>
<dbReference type="OrthoDB" id="330490at2157"/>
<reference evidence="3 4" key="1">
    <citation type="journal article" date="2014" name="PLoS Genet.">
        <title>Phylogenetically driven sequencing of extremely halophilic archaea reveals strategies for static and dynamic osmo-response.</title>
        <authorList>
            <person name="Becker E.A."/>
            <person name="Seitzer P.M."/>
            <person name="Tritt A."/>
            <person name="Larsen D."/>
            <person name="Krusor M."/>
            <person name="Yao A.I."/>
            <person name="Wu D."/>
            <person name="Madern D."/>
            <person name="Eisen J.A."/>
            <person name="Darling A.E."/>
            <person name="Facciotti M.T."/>
        </authorList>
    </citation>
    <scope>NUCLEOTIDE SEQUENCE [LARGE SCALE GENOMIC DNA]</scope>
    <source>
        <strain evidence="3 4">DSM 12278</strain>
    </source>
</reference>
<dbReference type="SUPFAM" id="SSF46785">
    <property type="entry name" value="Winged helix' DNA-binding domain"/>
    <property type="match status" value="1"/>
</dbReference>
<dbReference type="Proteomes" id="UP000011554">
    <property type="component" value="Unassembled WGS sequence"/>
</dbReference>
<proteinExistence type="predicted"/>
<evidence type="ECO:0000259" key="1">
    <source>
        <dbReference type="Pfam" id="PF08350"/>
    </source>
</evidence>
<dbReference type="InterPro" id="IPR036388">
    <property type="entry name" value="WH-like_DNA-bd_sf"/>
</dbReference>
<gene>
    <name evidence="3" type="ORF">C481_12109</name>
</gene>
<dbReference type="InterPro" id="IPR057527">
    <property type="entry name" value="HVO_A0261-like_N"/>
</dbReference>
<comment type="caution">
    <text evidence="3">The sequence shown here is derived from an EMBL/GenBank/DDBJ whole genome shotgun (WGS) entry which is preliminary data.</text>
</comment>
<feature type="domain" description="Methanogenesis regulatory protein FilR1 middle" evidence="1">
    <location>
        <begin position="128"/>
        <end position="257"/>
    </location>
</feature>
<accession>M0APD0</accession>
<evidence type="ECO:0000313" key="4">
    <source>
        <dbReference type="Proteomes" id="UP000011554"/>
    </source>
</evidence>
<dbReference type="InterPro" id="IPR013561">
    <property type="entry name" value="FilR1_middle_dom"/>
</dbReference>
<dbReference type="STRING" id="29540.C481_12109"/>
<sequence length="269" mass="30393">MMSRATSTPLDDIEFLARSEHRVAVLDALADRPRSRVALRRETGASSSTIGRALRAFEERNWIRRTGKRYETTQLGAFVAAGLRELIDRLETERKLRDTWEWLPNEESGFTVEMAADAVVTVASVDAPYRPVNRFASLFEETDEFRFVGFDIALLEPCKDELRERVLEGMRTEIIDPPSVARYILATYGEHCAGPLESGNLTVRVHDDLPPYGISLFDDRVAVSCADRRSGAVQLLLDTDAPTTREWAESAFERCRHESRPLTLESVSE</sequence>
<dbReference type="AlphaFoldDB" id="M0APD0"/>
<dbReference type="Gene3D" id="1.10.10.10">
    <property type="entry name" value="Winged helix-like DNA-binding domain superfamily/Winged helix DNA-binding domain"/>
    <property type="match status" value="1"/>
</dbReference>
<name>M0APD0_NATA1</name>
<dbReference type="PATRIC" id="fig|29540.5.peg.2451"/>
<protein>
    <submittedName>
        <fullName evidence="3">Transcriptional regulator-like protein</fullName>
    </submittedName>
</protein>
<organism evidence="3 4">
    <name type="scientific">Natrialba asiatica (strain ATCC 700177 / DSM 12278 / JCM 9576 / FERM P-10747 / NBRC 102637 / 172P1)</name>
    <dbReference type="NCBI Taxonomy" id="29540"/>
    <lineage>
        <taxon>Archaea</taxon>
        <taxon>Methanobacteriati</taxon>
        <taxon>Methanobacteriota</taxon>
        <taxon>Stenosarchaea group</taxon>
        <taxon>Halobacteria</taxon>
        <taxon>Halobacteriales</taxon>
        <taxon>Natrialbaceae</taxon>
        <taxon>Natrialba</taxon>
    </lineage>
</organism>
<keyword evidence="4" id="KW-1185">Reference proteome</keyword>
<feature type="domain" description="HVO-A0261-like N-terminal" evidence="2">
    <location>
        <begin position="11"/>
        <end position="94"/>
    </location>
</feature>
<dbReference type="Pfam" id="PF08350">
    <property type="entry name" value="FilR1_middle"/>
    <property type="match status" value="1"/>
</dbReference>
<dbReference type="Pfam" id="PF25213">
    <property type="entry name" value="HVO_A0261_N"/>
    <property type="match status" value="1"/>
</dbReference>